<dbReference type="GO" id="GO:0031419">
    <property type="term" value="F:cobalamin binding"/>
    <property type="evidence" value="ECO:0007669"/>
    <property type="project" value="UniProtKB-KW"/>
</dbReference>
<keyword evidence="5" id="KW-0413">Isomerase</keyword>
<comment type="similarity">
    <text evidence="2">Belongs to the methylmalonyl-CoA mutase family.</text>
</comment>
<evidence type="ECO:0000256" key="6">
    <source>
        <dbReference type="ARBA" id="ARBA00023285"/>
    </source>
</evidence>
<evidence type="ECO:0000256" key="1">
    <source>
        <dbReference type="ARBA" id="ARBA00001922"/>
    </source>
</evidence>
<comment type="caution">
    <text evidence="8">The sequence shown here is derived from an EMBL/GenBank/DDBJ whole genome shotgun (WGS) entry which is preliminary data.</text>
</comment>
<evidence type="ECO:0000313" key="8">
    <source>
        <dbReference type="EMBL" id="PWW30484.1"/>
    </source>
</evidence>
<dbReference type="Pfam" id="PF01642">
    <property type="entry name" value="MM_CoA_mutase"/>
    <property type="match status" value="2"/>
</dbReference>
<evidence type="ECO:0000256" key="5">
    <source>
        <dbReference type="ARBA" id="ARBA00023235"/>
    </source>
</evidence>
<proteinExistence type="inferred from homology"/>
<dbReference type="CDD" id="cd03677">
    <property type="entry name" value="MM_CoA_mutase_beta"/>
    <property type="match status" value="1"/>
</dbReference>
<reference evidence="8 9" key="1">
    <citation type="submission" date="2018-05" db="EMBL/GenBank/DDBJ databases">
        <title>Freshwater and sediment microbial communities from various areas in North America, analyzing microbe dynamics in response to fracking.</title>
        <authorList>
            <person name="Lamendella R."/>
        </authorList>
    </citation>
    <scope>NUCLEOTIDE SEQUENCE [LARGE SCALE GENOMIC DNA]</scope>
    <source>
        <strain evidence="8 9">15_TX</strain>
    </source>
</reference>
<protein>
    <recommendedName>
        <fullName evidence="3">methylmalonyl-CoA mutase</fullName>
        <ecNumber evidence="3">5.4.99.2</ecNumber>
    </recommendedName>
</protein>
<feature type="domain" description="Methylmalonyl-CoA mutase alpha/beta chain catalytic" evidence="7">
    <location>
        <begin position="177"/>
        <end position="476"/>
    </location>
</feature>
<dbReference type="GO" id="GO:0046872">
    <property type="term" value="F:metal ion binding"/>
    <property type="evidence" value="ECO:0007669"/>
    <property type="project" value="InterPro"/>
</dbReference>
<dbReference type="AlphaFoldDB" id="A0A2V3AAG2"/>
<dbReference type="EC" id="5.4.99.2" evidence="3"/>
<dbReference type="Gene3D" id="3.20.20.240">
    <property type="entry name" value="Methylmalonyl-CoA mutase"/>
    <property type="match status" value="1"/>
</dbReference>
<dbReference type="InterPro" id="IPR006099">
    <property type="entry name" value="MeMalonylCoA_mutase_a/b_cat"/>
</dbReference>
<dbReference type="GO" id="GO:0016866">
    <property type="term" value="F:intramolecular transferase activity"/>
    <property type="evidence" value="ECO:0007669"/>
    <property type="project" value="InterPro"/>
</dbReference>
<evidence type="ECO:0000256" key="4">
    <source>
        <dbReference type="ARBA" id="ARBA00022628"/>
    </source>
</evidence>
<evidence type="ECO:0000313" key="9">
    <source>
        <dbReference type="Proteomes" id="UP000247150"/>
    </source>
</evidence>
<dbReference type="Gene3D" id="3.40.50.280">
    <property type="entry name" value="Cobalamin-binding domain"/>
    <property type="match status" value="1"/>
</dbReference>
<gene>
    <name evidence="8" type="ORF">DFO73_103373</name>
</gene>
<dbReference type="PANTHER" id="PTHR48101:SF4">
    <property type="entry name" value="METHYLMALONYL-COA MUTASE, MITOCHONDRIAL"/>
    <property type="match status" value="1"/>
</dbReference>
<dbReference type="InterPro" id="IPR016176">
    <property type="entry name" value="Cbl-dep_enz_cat"/>
</dbReference>
<dbReference type="InterPro" id="IPR036724">
    <property type="entry name" value="Cobalamin-bd_sf"/>
</dbReference>
<comment type="cofactor">
    <cofactor evidence="1">
        <name>adenosylcob(III)alamin</name>
        <dbReference type="ChEBI" id="CHEBI:18408"/>
    </cofactor>
</comment>
<accession>A0A2V3AAG2</accession>
<evidence type="ECO:0000256" key="3">
    <source>
        <dbReference type="ARBA" id="ARBA00012398"/>
    </source>
</evidence>
<dbReference type="PANTHER" id="PTHR48101">
    <property type="entry name" value="METHYLMALONYL-COA MUTASE, MITOCHONDRIAL-RELATED"/>
    <property type="match status" value="1"/>
</dbReference>
<feature type="domain" description="Methylmalonyl-CoA mutase alpha/beta chain catalytic" evidence="7">
    <location>
        <begin position="59"/>
        <end position="136"/>
    </location>
</feature>
<evidence type="ECO:0000259" key="7">
    <source>
        <dbReference type="Pfam" id="PF01642"/>
    </source>
</evidence>
<name>A0A2V3AAG2_9BACI</name>
<dbReference type="Proteomes" id="UP000247150">
    <property type="component" value="Unassembled WGS sequence"/>
</dbReference>
<dbReference type="PROSITE" id="PS00544">
    <property type="entry name" value="METMALONYL_COA_MUTASE"/>
    <property type="match status" value="1"/>
</dbReference>
<dbReference type="InterPro" id="IPR058549">
    <property type="entry name" value="MeMalonylCoA_mutase_a/b_site"/>
</dbReference>
<organism evidence="8 9">
    <name type="scientific">Cytobacillus oceanisediminis</name>
    <dbReference type="NCBI Taxonomy" id="665099"/>
    <lineage>
        <taxon>Bacteria</taxon>
        <taxon>Bacillati</taxon>
        <taxon>Bacillota</taxon>
        <taxon>Bacilli</taxon>
        <taxon>Bacillales</taxon>
        <taxon>Bacillaceae</taxon>
        <taxon>Cytobacillus</taxon>
    </lineage>
</organism>
<keyword evidence="6" id="KW-0170">Cobalt</keyword>
<dbReference type="SUPFAM" id="SSF51703">
    <property type="entry name" value="Cobalamin (vitamin B12)-dependent enzymes"/>
    <property type="match status" value="1"/>
</dbReference>
<evidence type="ECO:0000256" key="2">
    <source>
        <dbReference type="ARBA" id="ARBA00008465"/>
    </source>
</evidence>
<dbReference type="EMBL" id="QGTW01000003">
    <property type="protein sequence ID" value="PWW30484.1"/>
    <property type="molecule type" value="Genomic_DNA"/>
</dbReference>
<dbReference type="SUPFAM" id="SSF52242">
    <property type="entry name" value="Cobalamin (vitamin B12)-binding domain"/>
    <property type="match status" value="1"/>
</dbReference>
<keyword evidence="4" id="KW-0846">Cobalamin</keyword>
<sequence>MTALFINEGRGTLSVIWQPIMSLKNMMEARFPEQTMEDWKQNAEKTLKGKSVESLSKTTYENIKLKPLYSKEDVESRILSQYPGEGDFRRGSNAGGYLSEEWKVAQKISALTTDELSEKLLAATEKGQTALSFHPDQLEDLKEISQKVGGLYKNHPFCVEAYHNQKLLIEELAKLEDSEKISGYIACDPLAIAAAAKLNDRSIDEAYDQWIDTISLAAEKIPKLKTIMADSAVYHNGGANAVQELAFAVASGVNHLQYFLDKGRNLEDILSKMVFKFSIGSNFFMEIAKLRAARVLWSKVADAYGASEDSKKMVISAETSFFSKSAYDPYVNMLRAGNEAFAAVLGGVQYLHVSPYNEPEANSDSLLGDRIARNTQLILKEEVHLLKVSDPAGGSWYVEHLTNELTEKAWALFLEIEDREGMAEALKSGWVQEQISQVLEKRKQDIETRKQSIIGTNIYANLDDKPLQAKIKTVPKNSGGIQPIPQIRLSESYESLRRASENLSRRGISPKAGLICLGPLKDHKARADFITGFLAPGAIRAVKSESVEDPETAAAFIKESNCRHYFICGSNEQYDSMALPIIKYVKEAFPDTELFLAGLPENSKKSEYTEAGVKGFVHIKSNCYETLLGLLKELEVASNGQ</sequence>